<protein>
    <recommendedName>
        <fullName evidence="4">Arginase</fullName>
        <ecNumber evidence="3">3.5.3.1</ecNumber>
    </recommendedName>
</protein>
<keyword evidence="5" id="KW-0056">Arginine metabolism</keyword>
<dbReference type="InterPro" id="IPR014033">
    <property type="entry name" value="Arginase"/>
</dbReference>
<evidence type="ECO:0000256" key="7">
    <source>
        <dbReference type="ARBA" id="ARBA00022801"/>
    </source>
</evidence>
<evidence type="ECO:0000256" key="6">
    <source>
        <dbReference type="ARBA" id="ARBA00022723"/>
    </source>
</evidence>
<dbReference type="Proteomes" id="UP000001822">
    <property type="component" value="Chromosome"/>
</dbReference>
<evidence type="ECO:0000256" key="1">
    <source>
        <dbReference type="ARBA" id="ARBA00001936"/>
    </source>
</evidence>
<comment type="cofactor">
    <cofactor evidence="1">
        <name>Mn(2+)</name>
        <dbReference type="ChEBI" id="CHEBI:29035"/>
    </cofactor>
</comment>
<dbReference type="CDD" id="cd09989">
    <property type="entry name" value="Arginase"/>
    <property type="match status" value="1"/>
</dbReference>
<dbReference type="OrthoDB" id="9788689at2"/>
<dbReference type="InterPro" id="IPR023696">
    <property type="entry name" value="Ureohydrolase_dom_sf"/>
</dbReference>
<keyword evidence="6" id="KW-0479">Metal-binding</keyword>
<sequence length="314" mass="34743">MKKPDILVSVPSDIGAQRMGTSLAVDALLVADAERAQPVLKQFSKKTLSSFPEKRGETGPYVQGKYAKLLSELNNNTAKEISAIVKKQYPLVISGDHSNAIGIMAGIREAIGADKKLGVIWVDAHADLHTPYTTPSGNLHGMSLSASMGYDNIELSRSTIDAGLKPFWEELKHCGASRLTPKIGPEDIFFIGLRDFEIQEYHLIRDYKLNHYSPYDVKAKGLTYILDQAVTYFADYDAVYVSFDVDVLDTSVSTGTGTPVYNGLLLPEAKQVVDTLKRLKNIRLWEFTEINPLLDNNNSMSKAVIELIDVLMED</sequence>
<dbReference type="PROSITE" id="PS51409">
    <property type="entry name" value="ARGINASE_2"/>
    <property type="match status" value="1"/>
</dbReference>
<comment type="pathway">
    <text evidence="2">Nitrogen metabolism; urea cycle; L-ornithine and urea from L-arginine: step 1/1.</text>
</comment>
<dbReference type="RefSeq" id="WP_011586974.1">
    <property type="nucleotide sequence ID" value="NC_008255.1"/>
</dbReference>
<evidence type="ECO:0000256" key="3">
    <source>
        <dbReference type="ARBA" id="ARBA00012168"/>
    </source>
</evidence>
<dbReference type="Pfam" id="PF00491">
    <property type="entry name" value="Arginase"/>
    <property type="match status" value="1"/>
</dbReference>
<dbReference type="EMBL" id="CP000383">
    <property type="protein sequence ID" value="ABG60870.1"/>
    <property type="molecule type" value="Genomic_DNA"/>
</dbReference>
<dbReference type="SUPFAM" id="SSF52768">
    <property type="entry name" value="Arginase/deacetylase"/>
    <property type="match status" value="1"/>
</dbReference>
<dbReference type="PRINTS" id="PR00116">
    <property type="entry name" value="ARGINASE"/>
</dbReference>
<proteinExistence type="inferred from homology"/>
<evidence type="ECO:0000313" key="11">
    <source>
        <dbReference type="Proteomes" id="UP000001822"/>
    </source>
</evidence>
<evidence type="ECO:0000256" key="5">
    <source>
        <dbReference type="ARBA" id="ARBA00022503"/>
    </source>
</evidence>
<name>A0A6N4SWQ6_CYTH3</name>
<dbReference type="PANTHER" id="PTHR43782">
    <property type="entry name" value="ARGINASE"/>
    <property type="match status" value="1"/>
</dbReference>
<dbReference type="KEGG" id="chu:CHU_3637"/>
<dbReference type="GO" id="GO:0004053">
    <property type="term" value="F:arginase activity"/>
    <property type="evidence" value="ECO:0007669"/>
    <property type="project" value="UniProtKB-EC"/>
</dbReference>
<evidence type="ECO:0000256" key="2">
    <source>
        <dbReference type="ARBA" id="ARBA00005098"/>
    </source>
</evidence>
<organism evidence="10 11">
    <name type="scientific">Cytophaga hutchinsonii (strain ATCC 33406 / DSM 1761 / CIP 103989 / NBRC 15051 / NCIMB 9469 / D465)</name>
    <dbReference type="NCBI Taxonomy" id="269798"/>
    <lineage>
        <taxon>Bacteria</taxon>
        <taxon>Pseudomonadati</taxon>
        <taxon>Bacteroidota</taxon>
        <taxon>Cytophagia</taxon>
        <taxon>Cytophagales</taxon>
        <taxon>Cytophagaceae</taxon>
        <taxon>Cytophaga</taxon>
    </lineage>
</organism>
<evidence type="ECO:0000256" key="9">
    <source>
        <dbReference type="PROSITE-ProRule" id="PRU00742"/>
    </source>
</evidence>
<keyword evidence="11" id="KW-1185">Reference proteome</keyword>
<evidence type="ECO:0000313" key="10">
    <source>
        <dbReference type="EMBL" id="ABG60870.1"/>
    </source>
</evidence>
<comment type="similarity">
    <text evidence="9">Belongs to the arginase family.</text>
</comment>
<dbReference type="InterPro" id="IPR006035">
    <property type="entry name" value="Ureohydrolase"/>
</dbReference>
<dbReference type="PANTHER" id="PTHR43782:SF3">
    <property type="entry name" value="ARGINASE"/>
    <property type="match status" value="1"/>
</dbReference>
<dbReference type="EC" id="3.5.3.1" evidence="3"/>
<gene>
    <name evidence="10" type="primary">rocF</name>
    <name evidence="10" type="ordered locus">CHU_3637</name>
</gene>
<accession>A0A6N4SWQ6</accession>
<dbReference type="AlphaFoldDB" id="A0A6N4SWQ6"/>
<keyword evidence="7 10" id="KW-0378">Hydrolase</keyword>
<dbReference type="GO" id="GO:0006525">
    <property type="term" value="P:arginine metabolic process"/>
    <property type="evidence" value="ECO:0007669"/>
    <property type="project" value="UniProtKB-KW"/>
</dbReference>
<dbReference type="GO" id="GO:0030145">
    <property type="term" value="F:manganese ion binding"/>
    <property type="evidence" value="ECO:0007669"/>
    <property type="project" value="TreeGrafter"/>
</dbReference>
<keyword evidence="8" id="KW-0464">Manganese</keyword>
<dbReference type="Gene3D" id="3.40.800.10">
    <property type="entry name" value="Ureohydrolase domain"/>
    <property type="match status" value="1"/>
</dbReference>
<evidence type="ECO:0000256" key="8">
    <source>
        <dbReference type="ARBA" id="ARBA00023211"/>
    </source>
</evidence>
<reference evidence="10 11" key="1">
    <citation type="journal article" date="2007" name="Appl. Environ. Microbiol.">
        <title>Genome sequence of the cellulolytic gliding bacterium Cytophaga hutchinsonii.</title>
        <authorList>
            <person name="Xie G."/>
            <person name="Bruce D.C."/>
            <person name="Challacombe J.F."/>
            <person name="Chertkov O."/>
            <person name="Detter J.C."/>
            <person name="Gilna P."/>
            <person name="Han C.S."/>
            <person name="Lucas S."/>
            <person name="Misra M."/>
            <person name="Myers G.L."/>
            <person name="Richardson P."/>
            <person name="Tapia R."/>
            <person name="Thayer N."/>
            <person name="Thompson L.S."/>
            <person name="Brettin T.S."/>
            <person name="Henrissat B."/>
            <person name="Wilson D.B."/>
            <person name="McBride M.J."/>
        </authorList>
    </citation>
    <scope>NUCLEOTIDE SEQUENCE [LARGE SCALE GENOMIC DNA]</scope>
    <source>
        <strain evidence="11">ATCC 33406 / DSM 1761 / CIP 103989 / NBRC 15051 / NCIMB 9469 / D465</strain>
    </source>
</reference>
<evidence type="ECO:0000256" key="4">
    <source>
        <dbReference type="ARBA" id="ARBA00018123"/>
    </source>
</evidence>
<dbReference type="GO" id="GO:0005829">
    <property type="term" value="C:cytosol"/>
    <property type="evidence" value="ECO:0007669"/>
    <property type="project" value="TreeGrafter"/>
</dbReference>